<proteinExistence type="predicted"/>
<reference evidence="1" key="1">
    <citation type="submission" date="2023-04" db="EMBL/GenBank/DDBJ databases">
        <title>Draft Genome sequencing of Naganishia species isolated from polar environments using Oxford Nanopore Technology.</title>
        <authorList>
            <person name="Leo P."/>
            <person name="Venkateswaran K."/>
        </authorList>
    </citation>
    <scope>NUCLEOTIDE SEQUENCE</scope>
    <source>
        <strain evidence="1">MNA-CCFEE 5423</strain>
    </source>
</reference>
<comment type="caution">
    <text evidence="1">The sequence shown here is derived from an EMBL/GenBank/DDBJ whole genome shotgun (WGS) entry which is preliminary data.</text>
</comment>
<evidence type="ECO:0000313" key="2">
    <source>
        <dbReference type="Proteomes" id="UP001227268"/>
    </source>
</evidence>
<organism evidence="1 2">
    <name type="scientific">Naganishia friedmannii</name>
    <dbReference type="NCBI Taxonomy" id="89922"/>
    <lineage>
        <taxon>Eukaryota</taxon>
        <taxon>Fungi</taxon>
        <taxon>Dikarya</taxon>
        <taxon>Basidiomycota</taxon>
        <taxon>Agaricomycotina</taxon>
        <taxon>Tremellomycetes</taxon>
        <taxon>Filobasidiales</taxon>
        <taxon>Filobasidiaceae</taxon>
        <taxon>Naganishia</taxon>
    </lineage>
</organism>
<protein>
    <submittedName>
        <fullName evidence="1">Uncharacterized protein</fullName>
    </submittedName>
</protein>
<gene>
    <name evidence="1" type="ORF">QFC21_005203</name>
</gene>
<dbReference type="Proteomes" id="UP001227268">
    <property type="component" value="Unassembled WGS sequence"/>
</dbReference>
<evidence type="ECO:0000313" key="1">
    <source>
        <dbReference type="EMBL" id="KAJ9096381.1"/>
    </source>
</evidence>
<accession>A0ACC2VBD3</accession>
<name>A0ACC2VBD3_9TREE</name>
<keyword evidence="2" id="KW-1185">Reference proteome</keyword>
<dbReference type="EMBL" id="JASBWT010000019">
    <property type="protein sequence ID" value="KAJ9096381.1"/>
    <property type="molecule type" value="Genomic_DNA"/>
</dbReference>
<sequence>MAPDKLYPYNWQIDANVYFDDSKALSDVEIHSVHMHILFFVSLHKRLKVRGKSVINDRQAALANTTLLSLSRLINNPAQLLSSCLPTCERGSSQTCTNYDVRDHAVYKSAKQLVAAATGGVWDLVLELRKDTGDDEGDRRRRGIFNGESDDDDDDEVEEDIMAVASRNTNGRSSDRKRGRGRGAIRIKKEKPTKSNDDDRSERGYSPPAPSSSPLTEADEDEEEEDEEAVDKNAWLLIDWTIDLWTRSRADSKDPYNDHFLRQLPSSGGPGPRYSIARPMIVVRSAIKSATSAKDVYADPIQVGSKLLSLLYGYTKLHPPGIDPETLFAAVVRELDDLDNSEGLHRLERYYEMLQSATDIDYVNRALAHALFRATTTENTNAKSFAHPGSHAPTLSDVLEWLPAARLSEKRPRGVPLPAHEEKYTCVKSYLLVNVMSAATESDLREWPLDRRRDAINKVFAGTDAGRDLKHRHSSLMLLPDETECAPNEYKALVVAVNENL</sequence>